<dbReference type="PANTHER" id="PTHR18964:SF174">
    <property type="entry name" value="D-ALLOSE KINASE-RELATED"/>
    <property type="match status" value="1"/>
</dbReference>
<dbReference type="InterPro" id="IPR049874">
    <property type="entry name" value="ROK_cs"/>
</dbReference>
<reference evidence="1 2" key="1">
    <citation type="submission" date="2019-09" db="EMBL/GenBank/DDBJ databases">
        <title>YIM 132180 draft genome.</title>
        <authorList>
            <person name="Zhang K."/>
        </authorList>
    </citation>
    <scope>NUCLEOTIDE SEQUENCE [LARGE SCALE GENOMIC DNA]</scope>
    <source>
        <strain evidence="1 2">YIM 132180</strain>
    </source>
</reference>
<comment type="caution">
    <text evidence="1">The sequence shown here is derived from an EMBL/GenBank/DDBJ whole genome shotgun (WGS) entry which is preliminary data.</text>
</comment>
<organism evidence="1 2">
    <name type="scientific">Plantimonas leprariae</name>
    <dbReference type="NCBI Taxonomy" id="2615207"/>
    <lineage>
        <taxon>Bacteria</taxon>
        <taxon>Pseudomonadati</taxon>
        <taxon>Pseudomonadota</taxon>
        <taxon>Alphaproteobacteria</taxon>
        <taxon>Hyphomicrobiales</taxon>
        <taxon>Aurantimonadaceae</taxon>
        <taxon>Plantimonas</taxon>
    </lineage>
</organism>
<name>A0A7V7PM49_9HYPH</name>
<dbReference type="PANTHER" id="PTHR18964">
    <property type="entry name" value="ROK (REPRESSOR, ORF, KINASE) FAMILY"/>
    <property type="match status" value="1"/>
</dbReference>
<sequence>MGEATNHSGASDAALSLGRGRPAICADIGGSFIKAARLDGDGAFRNEVRMPTPAKDWPAFRDAMRGLFDAAPEAEALSLSIAGVFDPDTGLAVVANIPCIHGRRLAADLEAAIGRPVLVANDADCFALAEALRGAGVGYRNVFGIILGTGIGGGLVVNGRIVAGAGGVAGEWGHGPVIRPQDGCVGPEGFPAYRCGCGQVGCVDTMGARGLERLDRHLNGVERDSRALVDAWVAGEPAATRTVELWINLVSGPLSIVVNVTGAAVLPAGGGLSNSAPLLAALDAALRRRILRRADAPLIRQARIGADAGLVGAALHWRTEAVAAV</sequence>
<dbReference type="SUPFAM" id="SSF53067">
    <property type="entry name" value="Actin-like ATPase domain"/>
    <property type="match status" value="1"/>
</dbReference>
<evidence type="ECO:0000313" key="1">
    <source>
        <dbReference type="EMBL" id="KAB0677744.1"/>
    </source>
</evidence>
<dbReference type="Gene3D" id="3.30.420.40">
    <property type="match status" value="2"/>
</dbReference>
<dbReference type="InterPro" id="IPR043129">
    <property type="entry name" value="ATPase_NBD"/>
</dbReference>
<dbReference type="InterPro" id="IPR000600">
    <property type="entry name" value="ROK"/>
</dbReference>
<proteinExistence type="predicted"/>
<dbReference type="EMBL" id="VZDO01000015">
    <property type="protein sequence ID" value="KAB0677744.1"/>
    <property type="molecule type" value="Genomic_DNA"/>
</dbReference>
<dbReference type="AlphaFoldDB" id="A0A7V7PM49"/>
<dbReference type="Pfam" id="PF00480">
    <property type="entry name" value="ROK"/>
    <property type="match status" value="1"/>
</dbReference>
<evidence type="ECO:0000313" key="2">
    <source>
        <dbReference type="Proteomes" id="UP000432089"/>
    </source>
</evidence>
<accession>A0A7V7PM49</accession>
<keyword evidence="2" id="KW-1185">Reference proteome</keyword>
<dbReference type="RefSeq" id="WP_150971835.1">
    <property type="nucleotide sequence ID" value="NZ_VZDO01000015.1"/>
</dbReference>
<dbReference type="Proteomes" id="UP000432089">
    <property type="component" value="Unassembled WGS sequence"/>
</dbReference>
<gene>
    <name evidence="1" type="ORF">F6X38_17335</name>
</gene>
<protein>
    <submittedName>
        <fullName evidence="1">ROK family protein</fullName>
    </submittedName>
</protein>
<dbReference type="GO" id="GO:0004396">
    <property type="term" value="F:hexokinase activity"/>
    <property type="evidence" value="ECO:0007669"/>
    <property type="project" value="TreeGrafter"/>
</dbReference>
<dbReference type="PROSITE" id="PS01125">
    <property type="entry name" value="ROK"/>
    <property type="match status" value="1"/>
</dbReference>